<dbReference type="InterPro" id="IPR044925">
    <property type="entry name" value="His-Me_finger_sf"/>
</dbReference>
<evidence type="ECO:0000313" key="3">
    <source>
        <dbReference type="Proteomes" id="UP000035514"/>
    </source>
</evidence>
<dbReference type="PATRIC" id="fig|1447256.3.peg.1067"/>
<dbReference type="InterPro" id="IPR003615">
    <property type="entry name" value="HNH_nuc"/>
</dbReference>
<name>A0A0G9K244_9BACT</name>
<dbReference type="Pfam" id="PF13392">
    <property type="entry name" value="HNH_3"/>
    <property type="match status" value="1"/>
</dbReference>
<gene>
    <name evidence="2" type="ORF">AA20_05490</name>
</gene>
<organism evidence="2 3">
    <name type="scientific">Aliarcobacter butzleri L348</name>
    <dbReference type="NCBI Taxonomy" id="1447256"/>
    <lineage>
        <taxon>Bacteria</taxon>
        <taxon>Pseudomonadati</taxon>
        <taxon>Campylobacterota</taxon>
        <taxon>Epsilonproteobacteria</taxon>
        <taxon>Campylobacterales</taxon>
        <taxon>Arcobacteraceae</taxon>
        <taxon>Aliarcobacter</taxon>
    </lineage>
</organism>
<proteinExistence type="predicted"/>
<sequence>MKYLKEHEDFLRKHETTPRKKLTELFNAKFQTQVSSNGLKQKCTKLGLVCPNDGRFKKGSVPQNKGTKGLTSANKTSFALGNLPANTKRAGTISTRKDKNGSLYMHIKIAEPNKWKMLHVYIWEQKYGKIPKGYCVIFKDKNTLNTRLDNLMLVSRAELVRLNQKYAYIDKSLKETALQVIKISKEIRKNLKSKENYA</sequence>
<dbReference type="AlphaFoldDB" id="A0A0G9K244"/>
<comment type="caution">
    <text evidence="2">The sequence shown here is derived from an EMBL/GenBank/DDBJ whole genome shotgun (WGS) entry which is preliminary data.</text>
</comment>
<accession>A0A0G9K244</accession>
<evidence type="ECO:0000313" key="2">
    <source>
        <dbReference type="EMBL" id="KLE00609.1"/>
    </source>
</evidence>
<dbReference type="SUPFAM" id="SSF54060">
    <property type="entry name" value="His-Me finger endonucleases"/>
    <property type="match status" value="1"/>
</dbReference>
<protein>
    <recommendedName>
        <fullName evidence="1">HNH nuclease domain-containing protein</fullName>
    </recommendedName>
</protein>
<dbReference type="EMBL" id="JAIQ01000083">
    <property type="protein sequence ID" value="KLE00609.1"/>
    <property type="molecule type" value="Genomic_DNA"/>
</dbReference>
<reference evidence="2 3" key="1">
    <citation type="submission" date="2014-01" db="EMBL/GenBank/DDBJ databases">
        <title>Development of a Comparative Genomic Fingerprinting Assay for High Resolution Genotyping of Arcobacter butzleri.</title>
        <authorList>
            <person name="Webb A.L."/>
            <person name="Inglis G.D."/>
            <person name="Kruczkiewicz P."/>
            <person name="Selinger L.B."/>
            <person name="Taboada E.N."/>
        </authorList>
    </citation>
    <scope>NUCLEOTIDE SEQUENCE [LARGE SCALE GENOMIC DNA]</scope>
    <source>
        <strain evidence="2 3">L348</strain>
    </source>
</reference>
<evidence type="ECO:0000259" key="1">
    <source>
        <dbReference type="Pfam" id="PF13392"/>
    </source>
</evidence>
<feature type="domain" description="HNH nuclease" evidence="1">
    <location>
        <begin position="116"/>
        <end position="160"/>
    </location>
</feature>
<dbReference type="RefSeq" id="WP_046996609.1">
    <property type="nucleotide sequence ID" value="NZ_JAIQ01000083.1"/>
</dbReference>
<dbReference type="Gene3D" id="3.90.75.20">
    <property type="match status" value="1"/>
</dbReference>
<dbReference type="Proteomes" id="UP000035514">
    <property type="component" value="Unassembled WGS sequence"/>
</dbReference>